<protein>
    <submittedName>
        <fullName evidence="5">Right-handed parallel beta-helix repeat-containing protein</fullName>
    </submittedName>
</protein>
<evidence type="ECO:0000313" key="6">
    <source>
        <dbReference type="Proteomes" id="UP001595855"/>
    </source>
</evidence>
<feature type="signal peptide" evidence="3">
    <location>
        <begin position="1"/>
        <end position="32"/>
    </location>
</feature>
<feature type="chain" id="PRO_5047539835" evidence="3">
    <location>
        <begin position="33"/>
        <end position="525"/>
    </location>
</feature>
<dbReference type="Gene3D" id="2.160.20.10">
    <property type="entry name" value="Single-stranded right-handed beta-helix, Pectin lyase-like"/>
    <property type="match status" value="1"/>
</dbReference>
<evidence type="ECO:0000256" key="1">
    <source>
        <dbReference type="ARBA" id="ARBA00022737"/>
    </source>
</evidence>
<dbReference type="SMART" id="SM00722">
    <property type="entry name" value="CASH"/>
    <property type="match status" value="1"/>
</dbReference>
<dbReference type="EMBL" id="JBHSJO010000001">
    <property type="protein sequence ID" value="MFC5014921.1"/>
    <property type="molecule type" value="Genomic_DNA"/>
</dbReference>
<dbReference type="RefSeq" id="WP_271320866.1">
    <property type="nucleotide sequence ID" value="NZ_BAAATN010000001.1"/>
</dbReference>
<dbReference type="SUPFAM" id="SSF51126">
    <property type="entry name" value="Pectin lyase-like"/>
    <property type="match status" value="1"/>
</dbReference>
<dbReference type="InterPro" id="IPR006626">
    <property type="entry name" value="PbH1"/>
</dbReference>
<evidence type="ECO:0000256" key="2">
    <source>
        <dbReference type="SAM" id="MobiDB-lite"/>
    </source>
</evidence>
<sequence>MGSTWGRRAWPVAPLVLVLLATAGCDSGTSDARPQPTDAPSASASASASGSGSGSASGAPSAARVCADPEPGPAKAPAGAVTVDPAVPGDLAAKTGSSPPHTTFWLRPGTHTLAPDRYAQVAPKEGDTYLGAPGAVLDGRKTNQYAFGGKAPDVTIRHLTVRGFVAPHDEGVVNHDSADGWVVEHTTIRDNSGAGLMAGARQQVRASCLRDNGQYGMNAYKGDGPLRDLVVEGNEITGNNTGDWELRREGCGCTGGVKFWAVDGADIRGNWVHDNRGTGLWADTNNNDFLIEDNVLEANDGAALIYETSYNAVVRRNTIRGNNRVEGRRYAERGDDFPFATVYVSESGGEPRVPARTDRIEIYRNVLEDNWSGITLWENADRFCNSPANTSSGVCTLLVDSPDRCARPGIASAPLYADCRWKTQRVDIHDNRFVLDKSVLDCTEKCDRMAVLANYGTYPDWSPYQGERVAEAITLDQHNRWHDNVYVGPWKFVVHDPSRVLDFDRWQAEPYRQDAGSTLGPRAGG</sequence>
<organism evidence="5 6">
    <name type="scientific">Streptomyces lienomycini</name>
    <dbReference type="NCBI Taxonomy" id="284035"/>
    <lineage>
        <taxon>Bacteria</taxon>
        <taxon>Bacillati</taxon>
        <taxon>Actinomycetota</taxon>
        <taxon>Actinomycetes</taxon>
        <taxon>Kitasatosporales</taxon>
        <taxon>Streptomycetaceae</taxon>
        <taxon>Streptomyces</taxon>
    </lineage>
</organism>
<keyword evidence="1" id="KW-0677">Repeat</keyword>
<keyword evidence="6" id="KW-1185">Reference proteome</keyword>
<feature type="domain" description="Carbohydrate-binding/sugar hydrolysis" evidence="4">
    <location>
        <begin position="177"/>
        <end position="331"/>
    </location>
</feature>
<proteinExistence type="predicted"/>
<keyword evidence="3" id="KW-0732">Signal</keyword>
<dbReference type="InterPro" id="IPR011050">
    <property type="entry name" value="Pectin_lyase_fold/virulence"/>
</dbReference>
<evidence type="ECO:0000313" key="5">
    <source>
        <dbReference type="EMBL" id="MFC5014921.1"/>
    </source>
</evidence>
<dbReference type="Proteomes" id="UP001595855">
    <property type="component" value="Unassembled WGS sequence"/>
</dbReference>
<accession>A0ABV9WQ33</accession>
<name>A0ABV9WQ33_9ACTN</name>
<comment type="caution">
    <text evidence="5">The sequence shown here is derived from an EMBL/GenBank/DDBJ whole genome shotgun (WGS) entry which is preliminary data.</text>
</comment>
<dbReference type="Pfam" id="PF13229">
    <property type="entry name" value="Beta_helix"/>
    <property type="match status" value="1"/>
</dbReference>
<dbReference type="InterPro" id="IPR012334">
    <property type="entry name" value="Pectin_lyas_fold"/>
</dbReference>
<evidence type="ECO:0000259" key="4">
    <source>
        <dbReference type="SMART" id="SM00722"/>
    </source>
</evidence>
<evidence type="ECO:0000256" key="3">
    <source>
        <dbReference type="SAM" id="SignalP"/>
    </source>
</evidence>
<dbReference type="InterPro" id="IPR006633">
    <property type="entry name" value="Carb-bd_sugar_hydrolysis-dom"/>
</dbReference>
<reference evidence="6" key="1">
    <citation type="journal article" date="2019" name="Int. J. Syst. Evol. Microbiol.">
        <title>The Global Catalogue of Microorganisms (GCM) 10K type strain sequencing project: providing services to taxonomists for standard genome sequencing and annotation.</title>
        <authorList>
            <consortium name="The Broad Institute Genomics Platform"/>
            <consortium name="The Broad Institute Genome Sequencing Center for Infectious Disease"/>
            <person name="Wu L."/>
            <person name="Ma J."/>
        </authorList>
    </citation>
    <scope>NUCLEOTIDE SEQUENCE [LARGE SCALE GENOMIC DNA]</scope>
    <source>
        <strain evidence="6">CGMCC 4.1542</strain>
    </source>
</reference>
<gene>
    <name evidence="5" type="ORF">ACFPRC_08505</name>
</gene>
<feature type="region of interest" description="Disordered" evidence="2">
    <location>
        <begin position="27"/>
        <end position="109"/>
    </location>
</feature>
<dbReference type="SMART" id="SM00710">
    <property type="entry name" value="PbH1"/>
    <property type="match status" value="7"/>
</dbReference>
<feature type="compositionally biased region" description="Low complexity" evidence="2">
    <location>
        <begin position="39"/>
        <end position="63"/>
    </location>
</feature>
<dbReference type="InterPro" id="IPR039448">
    <property type="entry name" value="Beta_helix"/>
</dbReference>
<dbReference type="PROSITE" id="PS51257">
    <property type="entry name" value="PROKAR_LIPOPROTEIN"/>
    <property type="match status" value="1"/>
</dbReference>